<dbReference type="Pfam" id="PF01934">
    <property type="entry name" value="HepT-like"/>
    <property type="match status" value="1"/>
</dbReference>
<dbReference type="PANTHER" id="PTHR34139:SF1">
    <property type="entry name" value="RNASE MJ1380-RELATED"/>
    <property type="match status" value="1"/>
</dbReference>
<reference evidence="7" key="1">
    <citation type="journal article" date="2019" name="Int. J. Syst. Evol. Microbiol.">
        <title>The Global Catalogue of Microorganisms (GCM) 10K type strain sequencing project: providing services to taxonomists for standard genome sequencing and annotation.</title>
        <authorList>
            <consortium name="The Broad Institute Genomics Platform"/>
            <consortium name="The Broad Institute Genome Sequencing Center for Infectious Disease"/>
            <person name="Wu L."/>
            <person name="Ma J."/>
        </authorList>
    </citation>
    <scope>NUCLEOTIDE SEQUENCE [LARGE SCALE GENOMIC DNA]</scope>
    <source>
        <strain evidence="7">ICMP 19515</strain>
    </source>
</reference>
<evidence type="ECO:0000256" key="2">
    <source>
        <dbReference type="ARBA" id="ARBA00022649"/>
    </source>
</evidence>
<dbReference type="Proteomes" id="UP001595648">
    <property type="component" value="Unassembled WGS sequence"/>
</dbReference>
<gene>
    <name evidence="6" type="ORF">ACFOJ9_12900</name>
</gene>
<evidence type="ECO:0000256" key="1">
    <source>
        <dbReference type="ARBA" id="ARBA00022553"/>
    </source>
</evidence>
<keyword evidence="7" id="KW-1185">Reference proteome</keyword>
<keyword evidence="5" id="KW-0378">Hydrolase</keyword>
<evidence type="ECO:0000256" key="4">
    <source>
        <dbReference type="ARBA" id="ARBA00022741"/>
    </source>
</evidence>
<name>A0ABV7MMU5_9HYPH</name>
<evidence type="ECO:0000313" key="6">
    <source>
        <dbReference type="EMBL" id="MFC3322675.1"/>
    </source>
</evidence>
<dbReference type="EMBL" id="JBHRVD010000001">
    <property type="protein sequence ID" value="MFC3322675.1"/>
    <property type="molecule type" value="Genomic_DNA"/>
</dbReference>
<protein>
    <submittedName>
        <fullName evidence="6">DUF86 domain-containing protein</fullName>
    </submittedName>
</protein>
<keyword evidence="2" id="KW-1277">Toxin-antitoxin system</keyword>
<dbReference type="InterPro" id="IPR051813">
    <property type="entry name" value="HepT_RNase_toxin"/>
</dbReference>
<keyword evidence="4" id="KW-0547">Nucleotide-binding</keyword>
<comment type="caution">
    <text evidence="6">The sequence shown here is derived from an EMBL/GenBank/DDBJ whole genome shotgun (WGS) entry which is preliminary data.</text>
</comment>
<keyword evidence="1" id="KW-0597">Phosphoprotein</keyword>
<evidence type="ECO:0000256" key="5">
    <source>
        <dbReference type="ARBA" id="ARBA00022801"/>
    </source>
</evidence>
<keyword evidence="3" id="KW-0540">Nuclease</keyword>
<evidence type="ECO:0000313" key="7">
    <source>
        <dbReference type="Proteomes" id="UP001595648"/>
    </source>
</evidence>
<dbReference type="RefSeq" id="WP_378979227.1">
    <property type="nucleotide sequence ID" value="NZ_JBHRVD010000001.1"/>
</dbReference>
<sequence length="116" mass="12913">MAVRRLEPILAEIMEALDGIAAAAVGKTLDDFNSDWLLRHGIERGIEIISEAARHIPDDLAALASEIPWKQVRGIGNILRHEYHKTSGAIVWAVVTDSLPPLRRAIERMLEASQRQ</sequence>
<dbReference type="PANTHER" id="PTHR34139">
    <property type="entry name" value="UPF0331 PROTEIN MJ0127"/>
    <property type="match status" value="1"/>
</dbReference>
<organism evidence="6 7">
    <name type="scientific">Mesorhizobium cantuariense</name>
    <dbReference type="NCBI Taxonomy" id="1300275"/>
    <lineage>
        <taxon>Bacteria</taxon>
        <taxon>Pseudomonadati</taxon>
        <taxon>Pseudomonadota</taxon>
        <taxon>Alphaproteobacteria</taxon>
        <taxon>Hyphomicrobiales</taxon>
        <taxon>Phyllobacteriaceae</taxon>
        <taxon>Mesorhizobium</taxon>
    </lineage>
</organism>
<evidence type="ECO:0000256" key="3">
    <source>
        <dbReference type="ARBA" id="ARBA00022722"/>
    </source>
</evidence>
<dbReference type="InterPro" id="IPR008201">
    <property type="entry name" value="HepT-like"/>
</dbReference>
<proteinExistence type="predicted"/>
<accession>A0ABV7MMU5</accession>